<reference evidence="1" key="1">
    <citation type="journal article" date="2021" name="New Phytol.">
        <title>Evolutionary innovations through gain and loss of genes in the ectomycorrhizal Boletales.</title>
        <authorList>
            <person name="Wu G."/>
            <person name="Miyauchi S."/>
            <person name="Morin E."/>
            <person name="Kuo A."/>
            <person name="Drula E."/>
            <person name="Varga T."/>
            <person name="Kohler A."/>
            <person name="Feng B."/>
            <person name="Cao Y."/>
            <person name="Lipzen A."/>
            <person name="Daum C."/>
            <person name="Hundley H."/>
            <person name="Pangilinan J."/>
            <person name="Johnson J."/>
            <person name="Barry K."/>
            <person name="LaButti K."/>
            <person name="Ng V."/>
            <person name="Ahrendt S."/>
            <person name="Min B."/>
            <person name="Choi I.G."/>
            <person name="Park H."/>
            <person name="Plett J.M."/>
            <person name="Magnuson J."/>
            <person name="Spatafora J.W."/>
            <person name="Nagy L.G."/>
            <person name="Henrissat B."/>
            <person name="Grigoriev I.V."/>
            <person name="Yang Z.L."/>
            <person name="Xu J."/>
            <person name="Martin F.M."/>
        </authorList>
    </citation>
    <scope>NUCLEOTIDE SEQUENCE</scope>
    <source>
        <strain evidence="1">KUC20120723A-06</strain>
    </source>
</reference>
<dbReference type="EMBL" id="MU266395">
    <property type="protein sequence ID" value="KAH7925768.1"/>
    <property type="molecule type" value="Genomic_DNA"/>
</dbReference>
<accession>A0ACB8BLN8</accession>
<name>A0ACB8BLN8_9AGAM</name>
<gene>
    <name evidence="1" type="ORF">BV22DRAFT_406393</name>
</gene>
<proteinExistence type="predicted"/>
<protein>
    <submittedName>
        <fullName evidence="1">WD40 repeat-like protein</fullName>
    </submittedName>
</protein>
<sequence length="1382" mass="152739">MFNNSSNVDASHSTFSEVHRDQYNTANTFVQGSQNIHTIVHGNQIFQGSNASLEALHKAIAPSAAFDSAERHPAPACLPGTRVDVLGRISNWVEQSDNPSICWLSGMAGSGKSAIAQSVAEKYAGEKRLAASFFFSRRELERSSTQHFFPTLASQIMTFIPSVRPTIIDTLNDDFTTPTKVLREQMQKLLLAPLKAANAHFTSPMLMVIDSLDECDNERLAAELISLLARLIRECPIPLRILITSRAESHIRAKFRDPDVLPIAYLLELQAFDAEEDIRSFLRHSFNVIHDQNQKVMGDVPRPWPSELELEDVVKKASGLFIFAITVIKYVGARHQDPRKRLQVILADHAANSTGTAFADLDALYHGAIRIFPDADTTRLILGVLRYTSVPLTIRGLNSLLSRLDVNAGLVVPDLSSVLLMSEDGNQSVRIYHTSFRDFLASPQRAKKYFVDGTTYHRLIAQLCLELMVKHLKRDMCNIGDPSMFNSEVEDLPGRCGRWIDEAVRYACCYWAHHLFQVPHQGGLNEQLISTLHAFLQTSLLYWMETLSLLGALDSAVMMLQDTARWLKRVSQPPKDALDLLNDVERFVLMFFEPISQSALHVYYTALPFTPSSTTLRKLCQRELAGAMVVRVGLGDEWDARTQLITLKSSILSVAFSPDGRLIASASEEQGVQLWNAFTGINVATLGPQHKPSCAVCFSPSGAHIAVACETGLVVVWDTLTAQALISDGDHHDKPVTFLVFSANSKLLASTSHTWIQLWDVTQGLALYRLDVEGAVLSLAFSSDSRILVSGSNDNLAVTWNVDARTLFRRLKGHSAPVNCVTISHDNTLVASGSDDKSVRIWDSRTGVCLRTYSKGHEKGVVSVRFTPDDMHVISICDKIVGYSKISKQKSFECIWSLDQYYRKAMIQAPMWYAKGVRLMTSRLVGYLMESDKSDSHICLGFSPASVPFTFAYEGMISCATSLASLSSDPPTFSTFSEEIVSVAISSDGTRISAADNRKMLQIWDPALPMKKWSQFTHNMKSEMEYLVPSPDGRYCLLKTLFDLLLVDAHGATIKTLETGDLEKQTGTVFSPNSNTFAYWSEDFWTMSNTSSIRVYSSATGNRIARLPNVNKINCVVFSANGNQVACGHEEGTIEIWDVSSSQIVLTIPSQSSSVSSIAFSPDMSTIVCGTADGRVRLWDAHTGHLRVDLEGHGSKVKLIAFSPKGSHIVFGHEDNSIHLWLPPSATSHQLTSSDTMPNEIDVILYTDGGTTVTCRSTDGSVTVWAVPSEVGMEGGVVDENEGTTCSLCCKSVDSTSLNCHLVSQSNKGNVYDCLFRSGYLVREDGWVYHGSKRLLWLPVLFRPKGPTSLAAYKDRLWIANTMDRIMLLDFSKSSSPLSLSS</sequence>
<evidence type="ECO:0000313" key="1">
    <source>
        <dbReference type="EMBL" id="KAH7925768.1"/>
    </source>
</evidence>
<evidence type="ECO:0000313" key="2">
    <source>
        <dbReference type="Proteomes" id="UP000790709"/>
    </source>
</evidence>
<keyword evidence="2" id="KW-1185">Reference proteome</keyword>
<dbReference type="Proteomes" id="UP000790709">
    <property type="component" value="Unassembled WGS sequence"/>
</dbReference>
<comment type="caution">
    <text evidence="1">The sequence shown here is derived from an EMBL/GenBank/DDBJ whole genome shotgun (WGS) entry which is preliminary data.</text>
</comment>
<organism evidence="1 2">
    <name type="scientific">Leucogyrophana mollusca</name>
    <dbReference type="NCBI Taxonomy" id="85980"/>
    <lineage>
        <taxon>Eukaryota</taxon>
        <taxon>Fungi</taxon>
        <taxon>Dikarya</taxon>
        <taxon>Basidiomycota</taxon>
        <taxon>Agaricomycotina</taxon>
        <taxon>Agaricomycetes</taxon>
        <taxon>Agaricomycetidae</taxon>
        <taxon>Boletales</taxon>
        <taxon>Boletales incertae sedis</taxon>
        <taxon>Leucogyrophana</taxon>
    </lineage>
</organism>